<proteinExistence type="predicted"/>
<sequence length="105" mass="11264">MVIVLVLVLLGLIVLSLWLRVRFNRDSVAGVETKSSPVALAVQELVATAGGVYLAIVALTSFLKLDMPDKVSLMAVAVDPLAVTAIVLAIVQPLFSRLFLKILHK</sequence>
<comment type="caution">
    <text evidence="2">The sequence shown here is derived from an EMBL/GenBank/DDBJ whole genome shotgun (WGS) entry which is preliminary data.</text>
</comment>
<gene>
    <name evidence="2" type="ORF">Q4T40_08895</name>
</gene>
<dbReference type="Proteomes" id="UP001254848">
    <property type="component" value="Unassembled WGS sequence"/>
</dbReference>
<dbReference type="EMBL" id="JAUOZS010000001">
    <property type="protein sequence ID" value="MDT8901353.1"/>
    <property type="molecule type" value="Genomic_DNA"/>
</dbReference>
<evidence type="ECO:0000313" key="3">
    <source>
        <dbReference type="Proteomes" id="UP001254848"/>
    </source>
</evidence>
<name>A0ABU3NYK7_9FIRM</name>
<keyword evidence="1" id="KW-0472">Membrane</keyword>
<organism evidence="2 3">
    <name type="scientific">Anaeroselena agilis</name>
    <dbReference type="NCBI Taxonomy" id="3063788"/>
    <lineage>
        <taxon>Bacteria</taxon>
        <taxon>Bacillati</taxon>
        <taxon>Bacillota</taxon>
        <taxon>Negativicutes</taxon>
        <taxon>Acetonemataceae</taxon>
        <taxon>Anaeroselena</taxon>
    </lineage>
</organism>
<reference evidence="2 3" key="1">
    <citation type="submission" date="2023-07" db="EMBL/GenBank/DDBJ databases">
        <title>The novel representative of Negativicutes class, Anaeroselena agilis gen. nov. sp. nov.</title>
        <authorList>
            <person name="Prokofeva M.I."/>
            <person name="Elcheninov A.G."/>
            <person name="Klyukina A."/>
            <person name="Kublanov I.V."/>
            <person name="Frolov E.N."/>
            <person name="Podosokorskaya O.A."/>
        </authorList>
    </citation>
    <scope>NUCLEOTIDE SEQUENCE [LARGE SCALE GENOMIC DNA]</scope>
    <source>
        <strain evidence="2 3">4137-cl</strain>
    </source>
</reference>
<evidence type="ECO:0000313" key="2">
    <source>
        <dbReference type="EMBL" id="MDT8901353.1"/>
    </source>
</evidence>
<evidence type="ECO:0000256" key="1">
    <source>
        <dbReference type="SAM" id="Phobius"/>
    </source>
</evidence>
<protein>
    <submittedName>
        <fullName evidence="2">Uncharacterized protein</fullName>
    </submittedName>
</protein>
<dbReference type="RefSeq" id="WP_413779865.1">
    <property type="nucleotide sequence ID" value="NZ_JAUOZS010000001.1"/>
</dbReference>
<keyword evidence="3" id="KW-1185">Reference proteome</keyword>
<keyword evidence="1" id="KW-1133">Transmembrane helix</keyword>
<keyword evidence="1" id="KW-0812">Transmembrane</keyword>
<accession>A0ABU3NYK7</accession>
<feature type="transmembrane region" description="Helical" evidence="1">
    <location>
        <begin position="40"/>
        <end position="59"/>
    </location>
</feature>
<feature type="transmembrane region" description="Helical" evidence="1">
    <location>
        <begin position="71"/>
        <end position="95"/>
    </location>
</feature>